<proteinExistence type="predicted"/>
<sequence length="107" mass="12060">MVPTGDHYPDRAFLFAFILASRLFIKPHELLGQISARCDAQMVQKENKVSELTYFPIQLSFVSLSYPTSFSPSPLLSFPANPSIHRPPSLTIFVRLALSTSLQFFLL</sequence>
<organism evidence="1 2">
    <name type="scientific">Ranatra chinensis</name>
    <dbReference type="NCBI Taxonomy" id="642074"/>
    <lineage>
        <taxon>Eukaryota</taxon>
        <taxon>Metazoa</taxon>
        <taxon>Ecdysozoa</taxon>
        <taxon>Arthropoda</taxon>
        <taxon>Hexapoda</taxon>
        <taxon>Insecta</taxon>
        <taxon>Pterygota</taxon>
        <taxon>Neoptera</taxon>
        <taxon>Paraneoptera</taxon>
        <taxon>Hemiptera</taxon>
        <taxon>Heteroptera</taxon>
        <taxon>Panheteroptera</taxon>
        <taxon>Nepomorpha</taxon>
        <taxon>Nepidae</taxon>
        <taxon>Ranatrinae</taxon>
        <taxon>Ranatra</taxon>
    </lineage>
</organism>
<comment type="caution">
    <text evidence="1">The sequence shown here is derived from an EMBL/GenBank/DDBJ whole genome shotgun (WGS) entry which is preliminary data.</text>
</comment>
<gene>
    <name evidence="1" type="ORF">AAG570_003475</name>
</gene>
<dbReference type="EMBL" id="JBFDAA010000014">
    <property type="protein sequence ID" value="KAL1122069.1"/>
    <property type="molecule type" value="Genomic_DNA"/>
</dbReference>
<dbReference type="InterPro" id="IPR023578">
    <property type="entry name" value="Ras_GEF_dom_sf"/>
</dbReference>
<accession>A0ABD0YSB1</accession>
<dbReference type="AlphaFoldDB" id="A0ABD0YSB1"/>
<evidence type="ECO:0000313" key="2">
    <source>
        <dbReference type="Proteomes" id="UP001558652"/>
    </source>
</evidence>
<protein>
    <submittedName>
        <fullName evidence="1">Uncharacterized protein</fullName>
    </submittedName>
</protein>
<dbReference type="Proteomes" id="UP001558652">
    <property type="component" value="Unassembled WGS sequence"/>
</dbReference>
<reference evidence="1 2" key="1">
    <citation type="submission" date="2024-07" db="EMBL/GenBank/DDBJ databases">
        <title>Chromosome-level genome assembly of the water stick insect Ranatra chinensis (Heteroptera: Nepidae).</title>
        <authorList>
            <person name="Liu X."/>
        </authorList>
    </citation>
    <scope>NUCLEOTIDE SEQUENCE [LARGE SCALE GENOMIC DNA]</scope>
    <source>
        <strain evidence="1">Cailab_2021Rc</strain>
        <tissue evidence="1">Muscle</tissue>
    </source>
</reference>
<keyword evidence="2" id="KW-1185">Reference proteome</keyword>
<dbReference type="SUPFAM" id="SSF48366">
    <property type="entry name" value="Ras GEF"/>
    <property type="match status" value="1"/>
</dbReference>
<name>A0ABD0YSB1_9HEMI</name>
<evidence type="ECO:0000313" key="1">
    <source>
        <dbReference type="EMBL" id="KAL1122069.1"/>
    </source>
</evidence>